<dbReference type="InterPro" id="IPR027417">
    <property type="entry name" value="P-loop_NTPase"/>
</dbReference>
<name>A0A7T5VCP1_9BACT</name>
<dbReference type="InterPro" id="IPR052026">
    <property type="entry name" value="ExeA_AAA_ATPase_DNA-bind"/>
</dbReference>
<dbReference type="Gene3D" id="3.40.50.300">
    <property type="entry name" value="P-loop containing nucleotide triphosphate hydrolases"/>
    <property type="match status" value="1"/>
</dbReference>
<dbReference type="RefSeq" id="WP_199264223.1">
    <property type="nucleotide sequence ID" value="NZ_CP054140.1"/>
</dbReference>
<dbReference type="InterPro" id="IPR049945">
    <property type="entry name" value="AAA_22"/>
</dbReference>
<gene>
    <name evidence="3" type="ORF">HP555_05750</name>
</gene>
<protein>
    <submittedName>
        <fullName evidence="3">AAA family ATPase</fullName>
    </submittedName>
</protein>
<dbReference type="Proteomes" id="UP000596092">
    <property type="component" value="Chromosome"/>
</dbReference>
<dbReference type="AlphaFoldDB" id="A0A7T5VCP1"/>
<dbReference type="PANTHER" id="PTHR35894:SF1">
    <property type="entry name" value="PHOSPHORIBULOKINASE _ URIDINE KINASE FAMILY"/>
    <property type="match status" value="1"/>
</dbReference>
<dbReference type="PANTHER" id="PTHR35894">
    <property type="entry name" value="GENERAL SECRETION PATHWAY PROTEIN A-RELATED"/>
    <property type="match status" value="1"/>
</dbReference>
<keyword evidence="1" id="KW-0472">Membrane</keyword>
<evidence type="ECO:0000313" key="3">
    <source>
        <dbReference type="EMBL" id="QQG65402.1"/>
    </source>
</evidence>
<keyword evidence="1" id="KW-0812">Transmembrane</keyword>
<evidence type="ECO:0000313" key="4">
    <source>
        <dbReference type="Proteomes" id="UP000596092"/>
    </source>
</evidence>
<reference evidence="3 4" key="1">
    <citation type="submission" date="2020-05" db="EMBL/GenBank/DDBJ databases">
        <title>Complete genome of Desulfobulbus oligotrophicus.</title>
        <authorList>
            <person name="Podar M."/>
        </authorList>
    </citation>
    <scope>NUCLEOTIDE SEQUENCE [LARGE SCALE GENOMIC DNA]</scope>
    <source>
        <strain evidence="3 4">Prop6</strain>
    </source>
</reference>
<dbReference type="Pfam" id="PF13401">
    <property type="entry name" value="AAA_22"/>
    <property type="match status" value="1"/>
</dbReference>
<feature type="transmembrane region" description="Helical" evidence="1">
    <location>
        <begin position="284"/>
        <end position="304"/>
    </location>
</feature>
<feature type="domain" description="ORC1/DEAH AAA+ ATPase" evidence="2">
    <location>
        <begin position="43"/>
        <end position="169"/>
    </location>
</feature>
<dbReference type="GO" id="GO:0016887">
    <property type="term" value="F:ATP hydrolysis activity"/>
    <property type="evidence" value="ECO:0007669"/>
    <property type="project" value="InterPro"/>
</dbReference>
<dbReference type="EMBL" id="CP054140">
    <property type="protein sequence ID" value="QQG65402.1"/>
    <property type="molecule type" value="Genomic_DNA"/>
</dbReference>
<evidence type="ECO:0000259" key="2">
    <source>
        <dbReference type="Pfam" id="PF13401"/>
    </source>
</evidence>
<dbReference type="KEGG" id="dog:HP555_05750"/>
<keyword evidence="1" id="KW-1133">Transmembrane helix</keyword>
<evidence type="ECO:0000256" key="1">
    <source>
        <dbReference type="SAM" id="Phobius"/>
    </source>
</evidence>
<keyword evidence="4" id="KW-1185">Reference proteome</keyword>
<organism evidence="3 4">
    <name type="scientific">Desulfobulbus oligotrophicus</name>
    <dbReference type="NCBI Taxonomy" id="1909699"/>
    <lineage>
        <taxon>Bacteria</taxon>
        <taxon>Pseudomonadati</taxon>
        <taxon>Thermodesulfobacteriota</taxon>
        <taxon>Desulfobulbia</taxon>
        <taxon>Desulfobulbales</taxon>
        <taxon>Desulfobulbaceae</taxon>
        <taxon>Desulfobulbus</taxon>
    </lineage>
</organism>
<proteinExistence type="predicted"/>
<dbReference type="SUPFAM" id="SSF52540">
    <property type="entry name" value="P-loop containing nucleoside triphosphate hydrolases"/>
    <property type="match status" value="1"/>
</dbReference>
<accession>A0A7T5VCP1</accession>
<sequence length="309" mass="35084">MYTKYYGLAKKPFALTPDPAVVFMSETHQEGLAILKYGILSKKCFLVLTADVGSGKTTLLQALVSSLEQDVHLCLLNNPILYRDEFFSYIAKKLDLHWDGNKAMFLIEFGNLLKQCYEKDERVLLIFDEAHVLPVDLLEEIRLLSNLEEKGQDVLSIFLVGQPELNERMSDDRLLPLRQRIGIRFHLSTFTLEETRQYILFRLRHAGARHFNIFSEEAIAAVHRVSKGTPRLINIICDHALLTGFAEGNPVIGAELIEESVEDLHFPGEGTPLPVGRSEKIQSWQWPILGGLVLVILLGVTVWLKYFHG</sequence>